<dbReference type="Pfam" id="PF00646">
    <property type="entry name" value="F-box"/>
    <property type="match status" value="1"/>
</dbReference>
<accession>A0A9W6EEK2</accession>
<dbReference type="CDD" id="cd09917">
    <property type="entry name" value="F-box_SF"/>
    <property type="match status" value="1"/>
</dbReference>
<evidence type="ECO:0000259" key="1">
    <source>
        <dbReference type="PROSITE" id="PS50181"/>
    </source>
</evidence>
<dbReference type="AlphaFoldDB" id="A0A9W6EEK2"/>
<reference evidence="2" key="1">
    <citation type="submission" date="2022-07" db="EMBL/GenBank/DDBJ databases">
        <title>Taxonomy of Aspergillus series Nigri: significant species reduction supported by multi-species coalescent approaches.</title>
        <authorList>
            <person name="Bian C."/>
            <person name="Kusuya Y."/>
            <person name="Sklenar F."/>
            <person name="D'hooge E."/>
            <person name="Yaguchi T."/>
            <person name="Takahashi H."/>
            <person name="Hubka V."/>
        </authorList>
    </citation>
    <scope>NUCLEOTIDE SEQUENCE</scope>
    <source>
        <strain evidence="2">IFM 63604</strain>
    </source>
</reference>
<dbReference type="Proteomes" id="UP001144191">
    <property type="component" value="Unassembled WGS sequence"/>
</dbReference>
<dbReference type="EMBL" id="BRPB01000079">
    <property type="protein sequence ID" value="GLA53442.1"/>
    <property type="molecule type" value="Genomic_DNA"/>
</dbReference>
<proteinExistence type="predicted"/>
<dbReference type="InterPro" id="IPR001810">
    <property type="entry name" value="F-box_dom"/>
</dbReference>
<organism evidence="2 3">
    <name type="scientific">Aspergillus niger</name>
    <dbReference type="NCBI Taxonomy" id="5061"/>
    <lineage>
        <taxon>Eukaryota</taxon>
        <taxon>Fungi</taxon>
        <taxon>Dikarya</taxon>
        <taxon>Ascomycota</taxon>
        <taxon>Pezizomycotina</taxon>
        <taxon>Eurotiomycetes</taxon>
        <taxon>Eurotiomycetidae</taxon>
        <taxon>Eurotiales</taxon>
        <taxon>Aspergillaceae</taxon>
        <taxon>Aspergillus</taxon>
        <taxon>Aspergillus subgen. Circumdati</taxon>
    </lineage>
</organism>
<evidence type="ECO:0000313" key="2">
    <source>
        <dbReference type="EMBL" id="GLA53442.1"/>
    </source>
</evidence>
<sequence>MFASLSLSKATIYDFPSLPCTLIHLLVYCTPTGVRVTVPLYLAPSDFALRIPADAVTGEWTSDRMPEHDQTDLYVFHEQCWQRLVRHFSPQEFDVGYVFEALEYLPPPIIHDTDESVPVDLLKPPYMWEAADEGPNSQPELANLEDLMRNAKALPKPWRPVVCPSPIVADNFERLPLEIIEMIAVLLPTRDVLHLRQVSRGAAPIFGSMAFWKTRFDLNAEHGFLWPIVRDLIDTEKGHGFDWRLLYHCTCHLNCSHWFRLELRSWEALRWLRDTALALASGKLRPLDYRGDALHYYHNTMIGNTHLEVVDIESPLLQIAVSAHDECGEHEHPGSVCITGLEFFFKDRPKAVLGYTSREAKKIPRKKWRSLNQMKLPHSSVRVMVDLVDFKGIRLTHTLDGVIALLIVQSLDEGRECTRRTRKDSVGLSDSPPYLHDGLAYTSSLEEVTQVVAVFNPTALPREGCPRESPEGNSLGGINGILNATTIFAAQKQLDTSP</sequence>
<protein>
    <recommendedName>
        <fullName evidence="1">F-box domain-containing protein</fullName>
    </recommendedName>
</protein>
<name>A0A9W6EEK2_ASPNG</name>
<evidence type="ECO:0000313" key="3">
    <source>
        <dbReference type="Proteomes" id="UP001144191"/>
    </source>
</evidence>
<dbReference type="SUPFAM" id="SSF81383">
    <property type="entry name" value="F-box domain"/>
    <property type="match status" value="1"/>
</dbReference>
<dbReference type="InterPro" id="IPR036047">
    <property type="entry name" value="F-box-like_dom_sf"/>
</dbReference>
<gene>
    <name evidence="2" type="ORF">AnigIFM63604_010537</name>
</gene>
<dbReference type="PROSITE" id="PS50181">
    <property type="entry name" value="FBOX"/>
    <property type="match status" value="1"/>
</dbReference>
<feature type="domain" description="F-box" evidence="1">
    <location>
        <begin position="169"/>
        <end position="215"/>
    </location>
</feature>
<comment type="caution">
    <text evidence="2">The sequence shown here is derived from an EMBL/GenBank/DDBJ whole genome shotgun (WGS) entry which is preliminary data.</text>
</comment>
<dbReference type="SMART" id="SM00256">
    <property type="entry name" value="FBOX"/>
    <property type="match status" value="1"/>
</dbReference>